<organism evidence="2 3">
    <name type="scientific">Nocardia rhamnosiphila</name>
    <dbReference type="NCBI Taxonomy" id="426716"/>
    <lineage>
        <taxon>Bacteria</taxon>
        <taxon>Bacillati</taxon>
        <taxon>Actinomycetota</taxon>
        <taxon>Actinomycetes</taxon>
        <taxon>Mycobacteriales</taxon>
        <taxon>Nocardiaceae</taxon>
        <taxon>Nocardia</taxon>
    </lineage>
</organism>
<proteinExistence type="predicted"/>
<dbReference type="InterPro" id="IPR000182">
    <property type="entry name" value="GNAT_dom"/>
</dbReference>
<dbReference type="InterPro" id="IPR016181">
    <property type="entry name" value="Acyl_CoA_acyltransferase"/>
</dbReference>
<dbReference type="Gene3D" id="3.40.630.30">
    <property type="match status" value="1"/>
</dbReference>
<gene>
    <name evidence="2" type="ORF">ABZ510_19260</name>
</gene>
<dbReference type="RefSeq" id="WP_356959116.1">
    <property type="nucleotide sequence ID" value="NZ_JBEYBD010000023.1"/>
</dbReference>
<dbReference type="CDD" id="cd04301">
    <property type="entry name" value="NAT_SF"/>
    <property type="match status" value="1"/>
</dbReference>
<evidence type="ECO:0000313" key="2">
    <source>
        <dbReference type="EMBL" id="MEU1953991.1"/>
    </source>
</evidence>
<dbReference type="EMBL" id="JBEYBF010000012">
    <property type="protein sequence ID" value="MEU1953991.1"/>
    <property type="molecule type" value="Genomic_DNA"/>
</dbReference>
<feature type="domain" description="N-acetyltransferase" evidence="1">
    <location>
        <begin position="2"/>
        <end position="182"/>
    </location>
</feature>
<comment type="caution">
    <text evidence="2">The sequence shown here is derived from an EMBL/GenBank/DDBJ whole genome shotgun (WGS) entry which is preliminary data.</text>
</comment>
<dbReference type="PROSITE" id="PS51186">
    <property type="entry name" value="GNAT"/>
    <property type="match status" value="1"/>
</dbReference>
<reference evidence="2 3" key="1">
    <citation type="submission" date="2024-06" db="EMBL/GenBank/DDBJ databases">
        <title>The Natural Products Discovery Center: Release of the First 8490 Sequenced Strains for Exploring Actinobacteria Biosynthetic Diversity.</title>
        <authorList>
            <person name="Kalkreuter E."/>
            <person name="Kautsar S.A."/>
            <person name="Yang D."/>
            <person name="Bader C.D."/>
            <person name="Teijaro C.N."/>
            <person name="Fluegel L."/>
            <person name="Davis C.M."/>
            <person name="Simpson J.R."/>
            <person name="Lauterbach L."/>
            <person name="Steele A.D."/>
            <person name="Gui C."/>
            <person name="Meng S."/>
            <person name="Li G."/>
            <person name="Viehrig K."/>
            <person name="Ye F."/>
            <person name="Su P."/>
            <person name="Kiefer A.F."/>
            <person name="Nichols A."/>
            <person name="Cepeda A.J."/>
            <person name="Yan W."/>
            <person name="Fan B."/>
            <person name="Jiang Y."/>
            <person name="Adhikari A."/>
            <person name="Zheng C.-J."/>
            <person name="Schuster L."/>
            <person name="Cowan T.M."/>
            <person name="Smanski M.J."/>
            <person name="Chevrette M.G."/>
            <person name="De Carvalho L.P.S."/>
            <person name="Shen B."/>
        </authorList>
    </citation>
    <scope>NUCLEOTIDE SEQUENCE [LARGE SCALE GENOMIC DNA]</scope>
    <source>
        <strain evidence="2 3">NPDC019708</strain>
    </source>
</reference>
<sequence length="182" mass="20917">MSEIRRFDHIGAHEIRNTVQEVYARAYAEAIASGDPFESLEASMNRFDAYLRAPGFDLVVLYVDGQPIGQAWGWPLGAKTAKWDSLRLDEDDPQFTREDGTRTFGLSEIMVVPEHTGRGYARALHDELLGARREQRATLLVDPRNERAYVRYRHWGWYRVGVQRPDWEGAPTFDVLIRALPL</sequence>
<dbReference type="Proteomes" id="UP001550628">
    <property type="component" value="Unassembled WGS sequence"/>
</dbReference>
<evidence type="ECO:0000313" key="3">
    <source>
        <dbReference type="Proteomes" id="UP001550628"/>
    </source>
</evidence>
<name>A0ABV2WT32_9NOCA</name>
<dbReference type="SUPFAM" id="SSF55729">
    <property type="entry name" value="Acyl-CoA N-acyltransferases (Nat)"/>
    <property type="match status" value="1"/>
</dbReference>
<accession>A0ABV2WT32</accession>
<keyword evidence="3" id="KW-1185">Reference proteome</keyword>
<protein>
    <submittedName>
        <fullName evidence="2">GNAT family N-acetyltransferase</fullName>
    </submittedName>
</protein>
<evidence type="ECO:0000259" key="1">
    <source>
        <dbReference type="PROSITE" id="PS51186"/>
    </source>
</evidence>
<dbReference type="Pfam" id="PF00583">
    <property type="entry name" value="Acetyltransf_1"/>
    <property type="match status" value="1"/>
</dbReference>